<evidence type="ECO:0000313" key="1">
    <source>
        <dbReference type="EMBL" id="PON32721.1"/>
    </source>
</evidence>
<sequence>MCGDVKLSSLLTLKDVLHAPQFKFNLLSVSALTLSSQLIVHFLPDCFTIQDLRS</sequence>
<reference evidence="2" key="1">
    <citation type="submission" date="2016-06" db="EMBL/GenBank/DDBJ databases">
        <title>Parallel loss of symbiosis genes in relatives of nitrogen-fixing non-legume Parasponia.</title>
        <authorList>
            <person name="Van Velzen R."/>
            <person name="Holmer R."/>
            <person name="Bu F."/>
            <person name="Rutten L."/>
            <person name="Van Zeijl A."/>
            <person name="Liu W."/>
            <person name="Santuari L."/>
            <person name="Cao Q."/>
            <person name="Sharma T."/>
            <person name="Shen D."/>
            <person name="Roswanjaya Y."/>
            <person name="Wardhani T."/>
            <person name="Kalhor M.S."/>
            <person name="Jansen J."/>
            <person name="Van den Hoogen J."/>
            <person name="Gungor B."/>
            <person name="Hartog M."/>
            <person name="Hontelez J."/>
            <person name="Verver J."/>
            <person name="Yang W.-C."/>
            <person name="Schijlen E."/>
            <person name="Repin R."/>
            <person name="Schilthuizen M."/>
            <person name="Schranz E."/>
            <person name="Heidstra R."/>
            <person name="Miyata K."/>
            <person name="Fedorova E."/>
            <person name="Kohlen W."/>
            <person name="Bisseling T."/>
            <person name="Smit S."/>
            <person name="Geurts R."/>
        </authorList>
    </citation>
    <scope>NUCLEOTIDE SEQUENCE [LARGE SCALE GENOMIC DNA]</scope>
    <source>
        <strain evidence="2">cv. WU1-14</strain>
    </source>
</reference>
<proteinExistence type="predicted"/>
<name>A0A2P5A849_PARAD</name>
<dbReference type="EMBL" id="JXTB01000788">
    <property type="protein sequence ID" value="PON32721.1"/>
    <property type="molecule type" value="Genomic_DNA"/>
</dbReference>
<comment type="caution">
    <text evidence="1">The sequence shown here is derived from an EMBL/GenBank/DDBJ whole genome shotgun (WGS) entry which is preliminary data.</text>
</comment>
<dbReference type="OrthoDB" id="1719747at2759"/>
<evidence type="ECO:0000313" key="2">
    <source>
        <dbReference type="Proteomes" id="UP000237105"/>
    </source>
</evidence>
<protein>
    <submittedName>
        <fullName evidence="1">Uncharacterized protein</fullName>
    </submittedName>
</protein>
<dbReference type="Proteomes" id="UP000237105">
    <property type="component" value="Unassembled WGS sequence"/>
</dbReference>
<gene>
    <name evidence="1" type="ORF">PanWU01x14_358910</name>
</gene>
<keyword evidence="2" id="KW-1185">Reference proteome</keyword>
<accession>A0A2P5A849</accession>
<organism evidence="1 2">
    <name type="scientific">Parasponia andersonii</name>
    <name type="common">Sponia andersonii</name>
    <dbReference type="NCBI Taxonomy" id="3476"/>
    <lineage>
        <taxon>Eukaryota</taxon>
        <taxon>Viridiplantae</taxon>
        <taxon>Streptophyta</taxon>
        <taxon>Embryophyta</taxon>
        <taxon>Tracheophyta</taxon>
        <taxon>Spermatophyta</taxon>
        <taxon>Magnoliopsida</taxon>
        <taxon>eudicotyledons</taxon>
        <taxon>Gunneridae</taxon>
        <taxon>Pentapetalae</taxon>
        <taxon>rosids</taxon>
        <taxon>fabids</taxon>
        <taxon>Rosales</taxon>
        <taxon>Cannabaceae</taxon>
        <taxon>Parasponia</taxon>
    </lineage>
</organism>
<dbReference type="AlphaFoldDB" id="A0A2P5A849"/>